<organism evidence="1 2">
    <name type="scientific">Staurois parvus</name>
    <dbReference type="NCBI Taxonomy" id="386267"/>
    <lineage>
        <taxon>Eukaryota</taxon>
        <taxon>Metazoa</taxon>
        <taxon>Chordata</taxon>
        <taxon>Craniata</taxon>
        <taxon>Vertebrata</taxon>
        <taxon>Euteleostomi</taxon>
        <taxon>Amphibia</taxon>
        <taxon>Batrachia</taxon>
        <taxon>Anura</taxon>
        <taxon>Neobatrachia</taxon>
        <taxon>Ranoidea</taxon>
        <taxon>Ranidae</taxon>
        <taxon>Staurois</taxon>
    </lineage>
</organism>
<proteinExistence type="predicted"/>
<dbReference type="Proteomes" id="UP001162483">
    <property type="component" value="Unassembled WGS sequence"/>
</dbReference>
<sequence length="49" mass="5322">MRQYSNKTVQEGFKGPAPWSLQSRREGIVVQEELAVGDGVVGGVEEISC</sequence>
<protein>
    <submittedName>
        <fullName evidence="1">Uncharacterized protein</fullName>
    </submittedName>
</protein>
<dbReference type="EMBL" id="CATNWA010009775">
    <property type="protein sequence ID" value="CAI9558650.1"/>
    <property type="molecule type" value="Genomic_DNA"/>
</dbReference>
<name>A0ABN9CEX8_9NEOB</name>
<evidence type="ECO:0000313" key="2">
    <source>
        <dbReference type="Proteomes" id="UP001162483"/>
    </source>
</evidence>
<accession>A0ABN9CEX8</accession>
<evidence type="ECO:0000313" key="1">
    <source>
        <dbReference type="EMBL" id="CAI9558650.1"/>
    </source>
</evidence>
<gene>
    <name evidence="1" type="ORF">SPARVUS_LOCUS4920619</name>
</gene>
<reference evidence="1" key="1">
    <citation type="submission" date="2023-05" db="EMBL/GenBank/DDBJ databases">
        <authorList>
            <person name="Stuckert A."/>
        </authorList>
    </citation>
    <scope>NUCLEOTIDE SEQUENCE</scope>
</reference>
<keyword evidence="2" id="KW-1185">Reference proteome</keyword>
<comment type="caution">
    <text evidence="1">The sequence shown here is derived from an EMBL/GenBank/DDBJ whole genome shotgun (WGS) entry which is preliminary data.</text>
</comment>